<dbReference type="eggNOG" id="arCOG00528">
    <property type="taxonomic scope" value="Archaea"/>
</dbReference>
<gene>
    <name evidence="2" type="ordered locus">Metbo_0980</name>
</gene>
<dbReference type="Proteomes" id="UP000007490">
    <property type="component" value="Chromosome"/>
</dbReference>
<dbReference type="Gene3D" id="2.30.110.10">
    <property type="entry name" value="Electron Transport, Fmn-binding Protein, Chain A"/>
    <property type="match status" value="1"/>
</dbReference>
<feature type="domain" description="Pyridoxamine 5'-phosphate oxidase N-terminal" evidence="1">
    <location>
        <begin position="3"/>
        <end position="89"/>
    </location>
</feature>
<reference evidence="3" key="1">
    <citation type="submission" date="2011-02" db="EMBL/GenBank/DDBJ databases">
        <title>Complete sequence of Methanobacterium sp. AL-21.</title>
        <authorList>
            <consortium name="US DOE Joint Genome Institute"/>
            <person name="Lucas S."/>
            <person name="Copeland A."/>
            <person name="Lapidus A."/>
            <person name="Cheng J.-F."/>
            <person name="Goodwin L."/>
            <person name="Pitluck S."/>
            <person name="Chertkov O."/>
            <person name="Detter J.C."/>
            <person name="Han C."/>
            <person name="Tapia R."/>
            <person name="Land M."/>
            <person name="Hauser L."/>
            <person name="Kyrpides N."/>
            <person name="Ivanova N."/>
            <person name="Mikhailova N."/>
            <person name="Pagani I."/>
            <person name="Cadillo-Quiroz H."/>
            <person name="Imachi H."/>
            <person name="Zinder S."/>
            <person name="Liu W."/>
            <person name="Woyke T."/>
        </authorList>
    </citation>
    <scope>NUCLEOTIDE SEQUENCE [LARGE SCALE GENOMIC DNA]</scope>
    <source>
        <strain evidence="3">AL-21</strain>
    </source>
</reference>
<dbReference type="InterPro" id="IPR012349">
    <property type="entry name" value="Split_barrel_FMN-bd"/>
</dbReference>
<dbReference type="EMBL" id="CP002551">
    <property type="protein sequence ID" value="ADZ09227.1"/>
    <property type="molecule type" value="Genomic_DNA"/>
</dbReference>
<dbReference type="GeneID" id="10277429"/>
<dbReference type="SUPFAM" id="SSF50475">
    <property type="entry name" value="FMN-binding split barrel"/>
    <property type="match status" value="1"/>
</dbReference>
<name>F0TC76_METLA</name>
<dbReference type="Pfam" id="PF01243">
    <property type="entry name" value="PNPOx_N"/>
    <property type="match status" value="1"/>
</dbReference>
<dbReference type="RefSeq" id="WP_013644578.1">
    <property type="nucleotide sequence ID" value="NC_015216.1"/>
</dbReference>
<dbReference type="HOGENOM" id="CLU_137964_2_0_2"/>
<organism evidence="2 3">
    <name type="scientific">Methanobacterium lacus (strain AL-21)</name>
    <dbReference type="NCBI Taxonomy" id="877455"/>
    <lineage>
        <taxon>Archaea</taxon>
        <taxon>Methanobacteriati</taxon>
        <taxon>Methanobacteriota</taxon>
        <taxon>Methanomada group</taxon>
        <taxon>Methanobacteria</taxon>
        <taxon>Methanobacteriales</taxon>
        <taxon>Methanobacteriaceae</taxon>
        <taxon>Methanobacterium</taxon>
    </lineage>
</organism>
<evidence type="ECO:0000313" key="2">
    <source>
        <dbReference type="EMBL" id="ADZ09227.1"/>
    </source>
</evidence>
<keyword evidence="3" id="KW-1185">Reference proteome</keyword>
<reference evidence="2 3" key="2">
    <citation type="journal article" date="2014" name="Int. J. Syst. Evol. Microbiol.">
        <title>Methanobacterium paludis sp. nov. and a novel strain of Methanobacterium lacus isolated from northern peatlands.</title>
        <authorList>
            <person name="Cadillo-Quiroz H."/>
            <person name="Brauer S.L."/>
            <person name="Goodson N."/>
            <person name="Yavitt J.B."/>
            <person name="Zinder S.H."/>
        </authorList>
    </citation>
    <scope>NUCLEOTIDE SEQUENCE [LARGE SCALE GENOMIC DNA]</scope>
    <source>
        <strain evidence="2 3">AL-21</strain>
    </source>
</reference>
<evidence type="ECO:0000313" key="3">
    <source>
        <dbReference type="Proteomes" id="UP000007490"/>
    </source>
</evidence>
<dbReference type="OrthoDB" id="129364at2157"/>
<dbReference type="KEGG" id="mel:Metbo_0980"/>
<sequence>MNEIVKFIKDAGVFYIATIDGDKPRVRPFGFTMEYQKRIYFCTSNKKNVYNQLKSNPYFEACTLSKDMRWIRLQGKAVFDSSTDAKAKAFEVMPGLAKIYTTEDFEVFYVEDAEATMYSMKDEPRTINL</sequence>
<proteinExistence type="predicted"/>
<dbReference type="AlphaFoldDB" id="F0TC76"/>
<evidence type="ECO:0000259" key="1">
    <source>
        <dbReference type="Pfam" id="PF01243"/>
    </source>
</evidence>
<protein>
    <submittedName>
        <fullName evidence="2">Pyridoxamine 5'-phosphate oxidase-related FMN-binding protein</fullName>
    </submittedName>
</protein>
<dbReference type="InterPro" id="IPR011576">
    <property type="entry name" value="Pyridox_Oxase_N"/>
</dbReference>
<accession>F0TC76</accession>